<dbReference type="EMBL" id="BTSY01000004">
    <property type="protein sequence ID" value="GMT26035.1"/>
    <property type="molecule type" value="Genomic_DNA"/>
</dbReference>
<proteinExistence type="predicted"/>
<reference evidence="3" key="1">
    <citation type="submission" date="2023-10" db="EMBL/GenBank/DDBJ databases">
        <title>Genome assembly of Pristionchus species.</title>
        <authorList>
            <person name="Yoshida K."/>
            <person name="Sommer R.J."/>
        </authorList>
    </citation>
    <scope>NUCLEOTIDE SEQUENCE</scope>
    <source>
        <strain evidence="3">RS5133</strain>
    </source>
</reference>
<dbReference type="AlphaFoldDB" id="A0AAV5W5U7"/>
<organism evidence="3 4">
    <name type="scientific">Pristionchus fissidentatus</name>
    <dbReference type="NCBI Taxonomy" id="1538716"/>
    <lineage>
        <taxon>Eukaryota</taxon>
        <taxon>Metazoa</taxon>
        <taxon>Ecdysozoa</taxon>
        <taxon>Nematoda</taxon>
        <taxon>Chromadorea</taxon>
        <taxon>Rhabditida</taxon>
        <taxon>Rhabditina</taxon>
        <taxon>Diplogasteromorpha</taxon>
        <taxon>Diplogasteroidea</taxon>
        <taxon>Neodiplogasteridae</taxon>
        <taxon>Pristionchus</taxon>
    </lineage>
</organism>
<comment type="caution">
    <text evidence="3">The sequence shown here is derived from an EMBL/GenBank/DDBJ whole genome shotgun (WGS) entry which is preliminary data.</text>
</comment>
<feature type="transmembrane region" description="Helical" evidence="2">
    <location>
        <begin position="12"/>
        <end position="35"/>
    </location>
</feature>
<evidence type="ECO:0000313" key="3">
    <source>
        <dbReference type="EMBL" id="GMT26035.1"/>
    </source>
</evidence>
<keyword evidence="4" id="KW-1185">Reference proteome</keyword>
<evidence type="ECO:0000313" key="4">
    <source>
        <dbReference type="Proteomes" id="UP001432322"/>
    </source>
</evidence>
<protein>
    <submittedName>
        <fullName evidence="3">Uncharacterized protein</fullName>
    </submittedName>
</protein>
<feature type="region of interest" description="Disordered" evidence="1">
    <location>
        <begin position="65"/>
        <end position="88"/>
    </location>
</feature>
<keyword evidence="2" id="KW-0812">Transmembrane</keyword>
<keyword evidence="2" id="KW-0472">Membrane</keyword>
<evidence type="ECO:0000256" key="2">
    <source>
        <dbReference type="SAM" id="Phobius"/>
    </source>
</evidence>
<evidence type="ECO:0000256" key="1">
    <source>
        <dbReference type="SAM" id="MobiDB-lite"/>
    </source>
</evidence>
<feature type="non-terminal residue" evidence="3">
    <location>
        <position position="1"/>
    </location>
</feature>
<dbReference type="Proteomes" id="UP001432322">
    <property type="component" value="Unassembled WGS sequence"/>
</dbReference>
<name>A0AAV5W5U7_9BILA</name>
<gene>
    <name evidence="3" type="ORF">PFISCL1PPCAC_17332</name>
</gene>
<sequence length="133" mass="14509">STVPLTSTVPAMITIASLMLILLLTLSLVGSLLMCESKEKRRLRKQRKLDEAAVEKWEQEYKIATGKDVNDEPVTGRPEREESDSHAGCLLDSTPDSAFLAGNKLTRSTTGRASAIANGAWRRRIVAPVGGRM</sequence>
<accession>A0AAV5W5U7</accession>
<keyword evidence="2" id="KW-1133">Transmembrane helix</keyword>